<name>A0A1N6KAD4_9BACT</name>
<organism evidence="1 2">
    <name type="scientific">Chitinophaga niabensis</name>
    <dbReference type="NCBI Taxonomy" id="536979"/>
    <lineage>
        <taxon>Bacteria</taxon>
        <taxon>Pseudomonadati</taxon>
        <taxon>Bacteroidota</taxon>
        <taxon>Chitinophagia</taxon>
        <taxon>Chitinophagales</taxon>
        <taxon>Chitinophagaceae</taxon>
        <taxon>Chitinophaga</taxon>
    </lineage>
</organism>
<dbReference type="AlphaFoldDB" id="A0A1N6KAD4"/>
<proteinExistence type="predicted"/>
<evidence type="ECO:0000313" key="2">
    <source>
        <dbReference type="Proteomes" id="UP000185003"/>
    </source>
</evidence>
<dbReference type="Proteomes" id="UP000185003">
    <property type="component" value="Unassembled WGS sequence"/>
</dbReference>
<sequence length="141" mass="16739">MKLDILEEREITFKDFDAIMRKVTETNLFPSYLVQNNFRKIREGLYAGKKEELINVFYSEGEGWRYKNLKQLEDHGSLIQFIANRLHENKIGINRIPKDLIQSATIANNHYNQVVKTVKKENKNLPWEHFSSSSQQRKRVK</sequence>
<evidence type="ECO:0000313" key="1">
    <source>
        <dbReference type="EMBL" id="SIO53508.1"/>
    </source>
</evidence>
<accession>A0A1N6KAD4</accession>
<gene>
    <name evidence="1" type="ORF">SAMN04488055_5428</name>
</gene>
<protein>
    <submittedName>
        <fullName evidence="1">Uncharacterized protein</fullName>
    </submittedName>
</protein>
<reference evidence="1 2" key="1">
    <citation type="submission" date="2016-11" db="EMBL/GenBank/DDBJ databases">
        <authorList>
            <person name="Jaros S."/>
            <person name="Januszkiewicz K."/>
            <person name="Wedrychowicz H."/>
        </authorList>
    </citation>
    <scope>NUCLEOTIDE SEQUENCE [LARGE SCALE GENOMIC DNA]</scope>
    <source>
        <strain evidence="1 2">DSM 24787</strain>
    </source>
</reference>
<dbReference type="OrthoDB" id="1496038at2"/>
<keyword evidence="2" id="KW-1185">Reference proteome</keyword>
<dbReference type="RefSeq" id="WP_074242655.1">
    <property type="nucleotide sequence ID" value="NZ_FSRA01000002.1"/>
</dbReference>
<dbReference type="STRING" id="536979.SAMN04488055_5428"/>
<dbReference type="EMBL" id="FSRA01000002">
    <property type="protein sequence ID" value="SIO53508.1"/>
    <property type="molecule type" value="Genomic_DNA"/>
</dbReference>